<gene>
    <name evidence="6" type="primary">sucC</name>
    <name evidence="9" type="ORF">KUV26_23095</name>
</gene>
<comment type="pathway">
    <text evidence="6">Carbohydrate metabolism; tricarboxylic acid cycle; succinate from succinyl-CoA (ligase route): step 1/1.</text>
</comment>
<evidence type="ECO:0000259" key="8">
    <source>
        <dbReference type="PROSITE" id="PS50975"/>
    </source>
</evidence>
<feature type="binding site" evidence="6">
    <location>
        <position position="102"/>
    </location>
    <ligand>
        <name>ATP</name>
        <dbReference type="ChEBI" id="CHEBI:30616"/>
    </ligand>
</feature>
<feature type="domain" description="ATP-grasp" evidence="8">
    <location>
        <begin position="9"/>
        <end position="231"/>
    </location>
</feature>
<dbReference type="Gene3D" id="3.40.50.261">
    <property type="entry name" value="Succinyl-CoA synthetase domains"/>
    <property type="match status" value="1"/>
</dbReference>
<dbReference type="Pfam" id="PF08442">
    <property type="entry name" value="ATP-grasp_2"/>
    <property type="match status" value="1"/>
</dbReference>
<sequence>MDIHEYQAKEVLSNFGVTVPPGALAYSPEQAAYRARELGGDKWIVKAQVHAGGRGKAGGVKLCNSEAEIYEATENLFGKKLVTHQTGPEGKGIYRVYVEGAVPIAREIYLGFVLDRSSQRVMIVASSEGGMEIEEISAERPESIVRSTVEPAVGLQDFQAREIAFQLGIEPAMTQQMVRTLKGCYQAFSELDATMVEINPLVVTSDNRVIALDAKMTFDDNALFRHPQIAELRDKSQEDPRESRAADRGLSYVGLEGNIGCIVNGAGLAMATMDTIKLAGGEPANFLDIGGGATPERVAKAFRLVMSDSNVQAVLVNIFAGINRCDWVAEGVVQALKEVQVDVPVVVRLAGTNVEEGQKILAQSGLPLIRATSLMEAAERAVGAWKNDLDQNTRVRAVK</sequence>
<comment type="caution">
    <text evidence="9">The sequence shown here is derived from an EMBL/GenBank/DDBJ whole genome shotgun (WGS) entry which is preliminary data.</text>
</comment>
<feature type="binding site" evidence="6">
    <location>
        <position position="199"/>
    </location>
    <ligand>
        <name>Mg(2+)</name>
        <dbReference type="ChEBI" id="CHEBI:18420"/>
    </ligand>
</feature>
<dbReference type="PIRSF" id="PIRSF001554">
    <property type="entry name" value="SucCS_beta"/>
    <property type="match status" value="1"/>
</dbReference>
<feature type="binding site" evidence="6">
    <location>
        <position position="107"/>
    </location>
    <ligand>
        <name>ATP</name>
        <dbReference type="ChEBI" id="CHEBI:30616"/>
    </ligand>
</feature>
<evidence type="ECO:0000256" key="2">
    <source>
        <dbReference type="ARBA" id="ARBA00022598"/>
    </source>
</evidence>
<keyword evidence="5 6" id="KW-0460">Magnesium</keyword>
<evidence type="ECO:0000256" key="4">
    <source>
        <dbReference type="ARBA" id="ARBA00022741"/>
    </source>
</evidence>
<evidence type="ECO:0000313" key="9">
    <source>
        <dbReference type="EMBL" id="MBY6142321.1"/>
    </source>
</evidence>
<name>A0ABS7NM84_9RHOB</name>
<keyword evidence="3 6" id="KW-0479">Metal-binding</keyword>
<comment type="caution">
    <text evidence="6">Lacks conserved residue(s) required for the propagation of feature annotation.</text>
</comment>
<feature type="binding site" evidence="6">
    <location>
        <position position="264"/>
    </location>
    <ligand>
        <name>substrate</name>
        <note>ligand shared with subunit alpha</note>
    </ligand>
</feature>
<dbReference type="PANTHER" id="PTHR11815:SF10">
    <property type="entry name" value="SUCCINATE--COA LIGASE [GDP-FORMING] SUBUNIT BETA, MITOCHONDRIAL"/>
    <property type="match status" value="1"/>
</dbReference>
<dbReference type="NCBIfam" id="TIGR01016">
    <property type="entry name" value="sucCoAbeta"/>
    <property type="match status" value="1"/>
</dbReference>
<keyword evidence="1 6" id="KW-0816">Tricarboxylic acid cycle</keyword>
<organism evidence="9 10">
    <name type="scientific">Leisingera daeponensis</name>
    <dbReference type="NCBI Taxonomy" id="405746"/>
    <lineage>
        <taxon>Bacteria</taxon>
        <taxon>Pseudomonadati</taxon>
        <taxon>Pseudomonadota</taxon>
        <taxon>Alphaproteobacteria</taxon>
        <taxon>Rhodobacterales</taxon>
        <taxon>Roseobacteraceae</taxon>
        <taxon>Leisingera</taxon>
    </lineage>
</organism>
<evidence type="ECO:0000256" key="6">
    <source>
        <dbReference type="HAMAP-Rule" id="MF_00558"/>
    </source>
</evidence>
<keyword evidence="4 6" id="KW-0547">Nucleotide-binding</keyword>
<dbReference type="Gene3D" id="3.30.1490.20">
    <property type="entry name" value="ATP-grasp fold, A domain"/>
    <property type="match status" value="1"/>
</dbReference>
<dbReference type="InterPro" id="IPR005811">
    <property type="entry name" value="SUCC_ACL_C"/>
</dbReference>
<evidence type="ECO:0000313" key="10">
    <source>
        <dbReference type="Proteomes" id="UP000766629"/>
    </source>
</evidence>
<dbReference type="EMBL" id="JAHVJA010000028">
    <property type="protein sequence ID" value="MBY6142321.1"/>
    <property type="molecule type" value="Genomic_DNA"/>
</dbReference>
<dbReference type="InterPro" id="IPR011761">
    <property type="entry name" value="ATP-grasp"/>
</dbReference>
<feature type="binding site" evidence="6">
    <location>
        <begin position="53"/>
        <end position="55"/>
    </location>
    <ligand>
        <name>ATP</name>
        <dbReference type="ChEBI" id="CHEBI:30616"/>
    </ligand>
</feature>
<accession>A0ABS7NM84</accession>
<comment type="similarity">
    <text evidence="6">Belongs to the succinate/malate CoA ligase beta subunit family.</text>
</comment>
<dbReference type="NCBIfam" id="NF001913">
    <property type="entry name" value="PRK00696.1"/>
    <property type="match status" value="1"/>
</dbReference>
<dbReference type="HAMAP" id="MF_00558">
    <property type="entry name" value="Succ_CoA_beta"/>
    <property type="match status" value="1"/>
</dbReference>
<feature type="binding site" evidence="6">
    <location>
        <position position="46"/>
    </location>
    <ligand>
        <name>ATP</name>
        <dbReference type="ChEBI" id="CHEBI:30616"/>
    </ligand>
</feature>
<dbReference type="InterPro" id="IPR013815">
    <property type="entry name" value="ATP_grasp_subdomain_1"/>
</dbReference>
<dbReference type="InterPro" id="IPR016102">
    <property type="entry name" value="Succinyl-CoA_synth-like"/>
</dbReference>
<evidence type="ECO:0000256" key="3">
    <source>
        <dbReference type="ARBA" id="ARBA00022723"/>
    </source>
</evidence>
<evidence type="ECO:0000256" key="7">
    <source>
        <dbReference type="PROSITE-ProRule" id="PRU00409"/>
    </source>
</evidence>
<dbReference type="GO" id="GO:0016874">
    <property type="term" value="F:ligase activity"/>
    <property type="evidence" value="ECO:0007669"/>
    <property type="project" value="UniProtKB-KW"/>
</dbReference>
<dbReference type="PROSITE" id="PS01217">
    <property type="entry name" value="SUCCINYL_COA_LIG_3"/>
    <property type="match status" value="1"/>
</dbReference>
<comment type="cofactor">
    <cofactor evidence="6">
        <name>Mg(2+)</name>
        <dbReference type="ChEBI" id="CHEBI:18420"/>
    </cofactor>
    <text evidence="6">Binds 1 Mg(2+) ion per subunit.</text>
</comment>
<dbReference type="Proteomes" id="UP000766629">
    <property type="component" value="Unassembled WGS sequence"/>
</dbReference>
<protein>
    <recommendedName>
        <fullName evidence="6">Succinate--CoA ligase [ADP-forming] subunit beta</fullName>
        <ecNumber evidence="6">6.2.1.5</ecNumber>
    </recommendedName>
    <alternativeName>
        <fullName evidence="6">Succinyl-CoA synthetase subunit beta</fullName>
        <shortName evidence="6">SCS-beta</shortName>
    </alternativeName>
</protein>
<keyword evidence="2 6" id="KW-0436">Ligase</keyword>
<keyword evidence="10" id="KW-1185">Reference proteome</keyword>
<dbReference type="PROSITE" id="PS50975">
    <property type="entry name" value="ATP_GRASP"/>
    <property type="match status" value="1"/>
</dbReference>
<dbReference type="Gene3D" id="3.30.470.20">
    <property type="entry name" value="ATP-grasp fold, B domain"/>
    <property type="match status" value="1"/>
</dbReference>
<comment type="function">
    <text evidence="6">Succinyl-CoA synthetase functions in the citric acid cycle (TCA), coupling the hydrolysis of succinyl-CoA to the synthesis of either ATP or GTP and thus represents the only step of substrate-level phosphorylation in the TCA. The beta subunit provides nucleotide specificity of the enzyme and binds the substrate succinate, while the binding sites for coenzyme A and phosphate are found in the alpha subunit.</text>
</comment>
<dbReference type="SUPFAM" id="SSF52210">
    <property type="entry name" value="Succinyl-CoA synthetase domains"/>
    <property type="match status" value="1"/>
</dbReference>
<evidence type="ECO:0000256" key="5">
    <source>
        <dbReference type="ARBA" id="ARBA00022842"/>
    </source>
</evidence>
<dbReference type="PANTHER" id="PTHR11815">
    <property type="entry name" value="SUCCINYL-COA SYNTHETASE BETA CHAIN"/>
    <property type="match status" value="1"/>
</dbReference>
<keyword evidence="6 7" id="KW-0067">ATP-binding</keyword>
<evidence type="ECO:0000256" key="1">
    <source>
        <dbReference type="ARBA" id="ARBA00022532"/>
    </source>
</evidence>
<dbReference type="Pfam" id="PF00549">
    <property type="entry name" value="Ligase_CoA"/>
    <property type="match status" value="1"/>
</dbReference>
<dbReference type="SUPFAM" id="SSF56059">
    <property type="entry name" value="Glutathione synthetase ATP-binding domain-like"/>
    <property type="match status" value="1"/>
</dbReference>
<comment type="catalytic activity">
    <reaction evidence="6">
        <text>GTP + succinate + CoA = succinyl-CoA + GDP + phosphate</text>
        <dbReference type="Rhea" id="RHEA:22120"/>
        <dbReference type="ChEBI" id="CHEBI:30031"/>
        <dbReference type="ChEBI" id="CHEBI:37565"/>
        <dbReference type="ChEBI" id="CHEBI:43474"/>
        <dbReference type="ChEBI" id="CHEBI:57287"/>
        <dbReference type="ChEBI" id="CHEBI:57292"/>
        <dbReference type="ChEBI" id="CHEBI:58189"/>
    </reaction>
</comment>
<reference evidence="9 10" key="1">
    <citation type="submission" date="2021-06" db="EMBL/GenBank/DDBJ databases">
        <title>50 bacteria genomes isolated from Dapeng, Shenzhen, China.</title>
        <authorList>
            <person name="Zheng W."/>
            <person name="Yu S."/>
            <person name="Huang Y."/>
        </authorList>
    </citation>
    <scope>NUCLEOTIDE SEQUENCE [LARGE SCALE GENOMIC DNA]</scope>
    <source>
        <strain evidence="9 10">DP1N14-2</strain>
    </source>
</reference>
<dbReference type="InterPro" id="IPR017866">
    <property type="entry name" value="Succ-CoA_synthase_bsu_CS"/>
</dbReference>
<feature type="binding site" evidence="6">
    <location>
        <position position="213"/>
    </location>
    <ligand>
        <name>Mg(2+)</name>
        <dbReference type="ChEBI" id="CHEBI:18420"/>
    </ligand>
</feature>
<comment type="subunit">
    <text evidence="6">Heterotetramer of two alpha and two beta subunits.</text>
</comment>
<dbReference type="InterPro" id="IPR013650">
    <property type="entry name" value="ATP-grasp_succ-CoA_synth-type"/>
</dbReference>
<dbReference type="RefSeq" id="WP_174149632.1">
    <property type="nucleotide sequence ID" value="NZ_JAHVJA010000028.1"/>
</dbReference>
<dbReference type="InterPro" id="IPR005809">
    <property type="entry name" value="Succ_CoA_ligase-like_bsu"/>
</dbReference>
<proteinExistence type="inferred from homology"/>
<comment type="catalytic activity">
    <reaction evidence="6">
        <text>succinate + ATP + CoA = succinyl-CoA + ADP + phosphate</text>
        <dbReference type="Rhea" id="RHEA:17661"/>
        <dbReference type="ChEBI" id="CHEBI:30031"/>
        <dbReference type="ChEBI" id="CHEBI:30616"/>
        <dbReference type="ChEBI" id="CHEBI:43474"/>
        <dbReference type="ChEBI" id="CHEBI:57287"/>
        <dbReference type="ChEBI" id="CHEBI:57292"/>
        <dbReference type="ChEBI" id="CHEBI:456216"/>
        <dbReference type="EC" id="6.2.1.5"/>
    </reaction>
</comment>
<dbReference type="NCBIfam" id="NF010647">
    <property type="entry name" value="PRK14046.1"/>
    <property type="match status" value="1"/>
</dbReference>
<feature type="binding site" evidence="6">
    <location>
        <position position="99"/>
    </location>
    <ligand>
        <name>ATP</name>
        <dbReference type="ChEBI" id="CHEBI:30616"/>
    </ligand>
</feature>
<dbReference type="EC" id="6.2.1.5" evidence="6"/>